<dbReference type="GO" id="GO:0015112">
    <property type="term" value="F:nitrate transmembrane transporter activity"/>
    <property type="evidence" value="ECO:0007669"/>
    <property type="project" value="InterPro"/>
</dbReference>
<feature type="domain" description="Major facilitator superfamily (MFS) profile" evidence="8">
    <location>
        <begin position="26"/>
        <end position="432"/>
    </location>
</feature>
<sequence>MKSITSTNEKATKINLFDLSSIQMRTFHLSWIAFFLCFFGWFSHAPLLNSTIGPDLGLTKDQKILAFIASVGVTIFARLGIGNLCDKIGPRKSYIYLLIFGSIVVSASSFVTTWEMYFVSRLAIGVIGASFVITQYHTSVMFAPNVVGIANATSAGWGNLGGGVTQAVMPLIASGMLAWGFADSELSKWRPAMFVPSAIMLVVAFLYWKYTQDCPKGNYVDMPEERPQAKKGEKSLFMTAASDKRVWILFAMYAGCFGMELFVNGRAATYYQTKFALTETAAGGIAALFGLMNLFARSMGGYLGDRFSKTGGLQGRVRWLVIVMVIEGGALLLFSQMNVLPLAIATMILFSLFVQMAEGATFSVVPFINKKALGSVSGIVGAGGNVGAVMYAQYLLRSGSSLEECFMIYGLIVSSIGLLGLLIKFSPEDEASAIAEQKKLEEFEKRLREEEKNNLSNDKGTAVAL</sequence>
<dbReference type="InterPro" id="IPR044772">
    <property type="entry name" value="NO3_transporter"/>
</dbReference>
<reference evidence="9 10" key="1">
    <citation type="journal article" date="2012" name="Int. J. Syst. Evol. Microbiol.">
        <title>Flammeovirga pacifica sp. nov., isolated from deep-sea sediment.</title>
        <authorList>
            <person name="Xu H."/>
            <person name="Fu Y."/>
            <person name="Yang N."/>
            <person name="Ding Z."/>
            <person name="Lai Q."/>
            <person name="Zeng R."/>
        </authorList>
    </citation>
    <scope>NUCLEOTIDE SEQUENCE [LARGE SCALE GENOMIC DNA]</scope>
    <source>
        <strain evidence="10">DSM 24597 / LMG 26175 / WPAGA1</strain>
    </source>
</reference>
<evidence type="ECO:0000256" key="6">
    <source>
        <dbReference type="ARBA" id="ARBA00023136"/>
    </source>
</evidence>
<comment type="subcellular location">
    <subcellularLocation>
        <location evidence="1">Membrane</location>
        <topology evidence="1">Multi-pass membrane protein</topology>
    </subcellularLocation>
</comment>
<comment type="caution">
    <text evidence="9">The sequence shown here is derived from an EMBL/GenBank/DDBJ whole genome shotgun (WGS) entry which is preliminary data.</text>
</comment>
<dbReference type="PANTHER" id="PTHR23515">
    <property type="entry name" value="HIGH-AFFINITY NITRATE TRANSPORTER 2.3"/>
    <property type="match status" value="1"/>
</dbReference>
<feature type="transmembrane region" description="Helical" evidence="7">
    <location>
        <begin position="117"/>
        <end position="136"/>
    </location>
</feature>
<proteinExistence type="inferred from homology"/>
<evidence type="ECO:0000256" key="7">
    <source>
        <dbReference type="SAM" id="Phobius"/>
    </source>
</evidence>
<dbReference type="EMBL" id="JRYR02000001">
    <property type="protein sequence ID" value="OHX66398.1"/>
    <property type="molecule type" value="Genomic_DNA"/>
</dbReference>
<dbReference type="Proteomes" id="UP000179797">
    <property type="component" value="Unassembled WGS sequence"/>
</dbReference>
<feature type="transmembrane region" description="Helical" evidence="7">
    <location>
        <begin position="93"/>
        <end position="111"/>
    </location>
</feature>
<feature type="transmembrane region" description="Helical" evidence="7">
    <location>
        <begin position="406"/>
        <end position="423"/>
    </location>
</feature>
<evidence type="ECO:0000259" key="8">
    <source>
        <dbReference type="PROSITE" id="PS50850"/>
    </source>
</evidence>
<comment type="similarity">
    <text evidence="2">Belongs to the major facilitator superfamily. Nitrate/nitrite porter (TC 2.A.1.8) family.</text>
</comment>
<accession>A0A1S1YZH5</accession>
<dbReference type="OrthoDB" id="9773404at2"/>
<feature type="transmembrane region" description="Helical" evidence="7">
    <location>
        <begin position="64"/>
        <end position="81"/>
    </location>
</feature>
<dbReference type="AlphaFoldDB" id="A0A1S1YZH5"/>
<feature type="transmembrane region" description="Helical" evidence="7">
    <location>
        <begin position="275"/>
        <end position="296"/>
    </location>
</feature>
<feature type="transmembrane region" description="Helical" evidence="7">
    <location>
        <begin position="26"/>
        <end position="44"/>
    </location>
</feature>
<gene>
    <name evidence="9" type="ORF">NH26_08540</name>
</gene>
<dbReference type="SUPFAM" id="SSF103473">
    <property type="entry name" value="MFS general substrate transporter"/>
    <property type="match status" value="1"/>
</dbReference>
<keyword evidence="6 7" id="KW-0472">Membrane</keyword>
<feature type="transmembrane region" description="Helical" evidence="7">
    <location>
        <begin position="372"/>
        <end position="394"/>
    </location>
</feature>
<dbReference type="InterPro" id="IPR036259">
    <property type="entry name" value="MFS_trans_sf"/>
</dbReference>
<feature type="transmembrane region" description="Helical" evidence="7">
    <location>
        <begin position="191"/>
        <end position="208"/>
    </location>
</feature>
<evidence type="ECO:0000313" key="9">
    <source>
        <dbReference type="EMBL" id="OHX66398.1"/>
    </source>
</evidence>
<dbReference type="InterPro" id="IPR020846">
    <property type="entry name" value="MFS_dom"/>
</dbReference>
<evidence type="ECO:0000313" key="10">
    <source>
        <dbReference type="Proteomes" id="UP000179797"/>
    </source>
</evidence>
<keyword evidence="5" id="KW-0534">Nitrate assimilation</keyword>
<evidence type="ECO:0000256" key="2">
    <source>
        <dbReference type="ARBA" id="ARBA00008432"/>
    </source>
</evidence>
<evidence type="ECO:0000256" key="5">
    <source>
        <dbReference type="ARBA" id="ARBA00023063"/>
    </source>
</evidence>
<dbReference type="Gene3D" id="1.20.1250.20">
    <property type="entry name" value="MFS general substrate transporter like domains"/>
    <property type="match status" value="2"/>
</dbReference>
<organism evidence="9 10">
    <name type="scientific">Flammeovirga pacifica</name>
    <dbReference type="NCBI Taxonomy" id="915059"/>
    <lineage>
        <taxon>Bacteria</taxon>
        <taxon>Pseudomonadati</taxon>
        <taxon>Bacteroidota</taxon>
        <taxon>Cytophagia</taxon>
        <taxon>Cytophagales</taxon>
        <taxon>Flammeovirgaceae</taxon>
        <taxon>Flammeovirga</taxon>
    </lineage>
</organism>
<dbReference type="GO" id="GO:0016020">
    <property type="term" value="C:membrane"/>
    <property type="evidence" value="ECO:0007669"/>
    <property type="project" value="UniProtKB-SubCell"/>
</dbReference>
<dbReference type="GO" id="GO:0042128">
    <property type="term" value="P:nitrate assimilation"/>
    <property type="evidence" value="ECO:0007669"/>
    <property type="project" value="UniProtKB-KW"/>
</dbReference>
<dbReference type="STRING" id="915059.NH26_08540"/>
<feature type="transmembrane region" description="Helical" evidence="7">
    <location>
        <begin position="317"/>
        <end position="334"/>
    </location>
</feature>
<dbReference type="CDD" id="cd17341">
    <property type="entry name" value="MFS_NRT2_like"/>
    <property type="match status" value="1"/>
</dbReference>
<keyword evidence="4 7" id="KW-1133">Transmembrane helix</keyword>
<dbReference type="PROSITE" id="PS50850">
    <property type="entry name" value="MFS"/>
    <property type="match status" value="1"/>
</dbReference>
<feature type="transmembrane region" description="Helical" evidence="7">
    <location>
        <begin position="246"/>
        <end position="263"/>
    </location>
</feature>
<dbReference type="InterPro" id="IPR011701">
    <property type="entry name" value="MFS"/>
</dbReference>
<evidence type="ECO:0000256" key="3">
    <source>
        <dbReference type="ARBA" id="ARBA00022692"/>
    </source>
</evidence>
<evidence type="ECO:0000256" key="4">
    <source>
        <dbReference type="ARBA" id="ARBA00022989"/>
    </source>
</evidence>
<protein>
    <submittedName>
        <fullName evidence="9">MFS transporter</fullName>
    </submittedName>
</protein>
<feature type="transmembrane region" description="Helical" evidence="7">
    <location>
        <begin position="340"/>
        <end position="365"/>
    </location>
</feature>
<name>A0A1S1YZH5_FLAPC</name>
<keyword evidence="10" id="KW-1185">Reference proteome</keyword>
<evidence type="ECO:0000256" key="1">
    <source>
        <dbReference type="ARBA" id="ARBA00004141"/>
    </source>
</evidence>
<feature type="transmembrane region" description="Helical" evidence="7">
    <location>
        <begin position="157"/>
        <end position="179"/>
    </location>
</feature>
<dbReference type="Pfam" id="PF07690">
    <property type="entry name" value="MFS_1"/>
    <property type="match status" value="1"/>
</dbReference>
<keyword evidence="3 7" id="KW-0812">Transmembrane</keyword>